<organism evidence="1">
    <name type="scientific">Siphoviridae sp. ct3Mm15</name>
    <dbReference type="NCBI Taxonomy" id="2827558"/>
    <lineage>
        <taxon>Viruses</taxon>
        <taxon>Duplodnaviria</taxon>
        <taxon>Heunggongvirae</taxon>
        <taxon>Uroviricota</taxon>
        <taxon>Caudoviricetes</taxon>
    </lineage>
</organism>
<sequence>MAGNTSGLVSAAKPQKGGAIFTAPAGTAIPTDATTALDPAFVKLGYASNEGLSNTIERDSEDVQDWGGETVLTLNTSRKETFGFTLIQSLDIDVLKEVYGQTNVTQAGGTSKPIVVDHNAKDMPHRVFVFEMLMNGGHVKRIVVPDGQITELGDVAYKANEAVGYEVTATAYPAAALDGGTAREFIAKIG</sequence>
<accession>A0A8S5RSQ5</accession>
<proteinExistence type="predicted"/>
<reference evidence="1" key="1">
    <citation type="journal article" date="2021" name="Proc. Natl. Acad. Sci. U.S.A.">
        <title>A Catalog of Tens of Thousands of Viruses from Human Metagenomes Reveals Hidden Associations with Chronic Diseases.</title>
        <authorList>
            <person name="Tisza M.J."/>
            <person name="Buck C.B."/>
        </authorList>
    </citation>
    <scope>NUCLEOTIDE SEQUENCE</scope>
    <source>
        <strain evidence="1">Ct3Mm15</strain>
    </source>
</reference>
<name>A0A8S5RSQ5_9CAUD</name>
<evidence type="ECO:0000313" key="1">
    <source>
        <dbReference type="EMBL" id="DAE92536.1"/>
    </source>
</evidence>
<dbReference type="Pfam" id="PF25681">
    <property type="entry name" value="Phage_TTP_17"/>
    <property type="match status" value="1"/>
</dbReference>
<dbReference type="EMBL" id="BK057802">
    <property type="protein sequence ID" value="DAE92536.1"/>
    <property type="molecule type" value="Genomic_DNA"/>
</dbReference>
<dbReference type="InterPro" id="IPR058154">
    <property type="entry name" value="Bxb1_TTP-like"/>
</dbReference>
<protein>
    <submittedName>
        <fullName evidence="1">Tail protein</fullName>
    </submittedName>
</protein>